<feature type="transmembrane region" description="Helical" evidence="1">
    <location>
        <begin position="310"/>
        <end position="329"/>
    </location>
</feature>
<dbReference type="EMBL" id="JAVDPF010000004">
    <property type="protein sequence ID" value="KAL1884791.1"/>
    <property type="molecule type" value="Genomic_DNA"/>
</dbReference>
<feature type="transmembrane region" description="Helical" evidence="1">
    <location>
        <begin position="107"/>
        <end position="126"/>
    </location>
</feature>
<dbReference type="InterPro" id="IPR018750">
    <property type="entry name" value="DUF2306_membrane"/>
</dbReference>
<evidence type="ECO:0000313" key="2">
    <source>
        <dbReference type="EMBL" id="KAL1884791.1"/>
    </source>
</evidence>
<feature type="transmembrane region" description="Helical" evidence="1">
    <location>
        <begin position="386"/>
        <end position="405"/>
    </location>
</feature>
<name>A0ABR3Y925_9EURO</name>
<feature type="transmembrane region" description="Helical" evidence="1">
    <location>
        <begin position="176"/>
        <end position="200"/>
    </location>
</feature>
<keyword evidence="1" id="KW-1133">Transmembrane helix</keyword>
<reference evidence="2 3" key="1">
    <citation type="journal article" date="2024" name="IMA Fungus">
        <title>IMA Genome - F19 : A genome assembly and annotation guide to empower mycologists, including annotated draft genome sequences of Ceratocystis pirilliformis, Diaporthe australafricana, Fusarium ophioides, Paecilomyces lecythidis, and Sporothrix stenoceras.</title>
        <authorList>
            <person name="Aylward J."/>
            <person name="Wilson A.M."/>
            <person name="Visagie C.M."/>
            <person name="Spraker J."/>
            <person name="Barnes I."/>
            <person name="Buitendag C."/>
            <person name="Ceriani C."/>
            <person name="Del Mar Angel L."/>
            <person name="du Plessis D."/>
            <person name="Fuchs T."/>
            <person name="Gasser K."/>
            <person name="Kramer D."/>
            <person name="Li W."/>
            <person name="Munsamy K."/>
            <person name="Piso A."/>
            <person name="Price J.L."/>
            <person name="Sonnekus B."/>
            <person name="Thomas C."/>
            <person name="van der Nest A."/>
            <person name="van Dijk A."/>
            <person name="van Heerden A."/>
            <person name="van Vuuren N."/>
            <person name="Yilmaz N."/>
            <person name="Duong T.A."/>
            <person name="van der Merwe N.A."/>
            <person name="Wingfield M.J."/>
            <person name="Wingfield B.D."/>
        </authorList>
    </citation>
    <scope>NUCLEOTIDE SEQUENCE [LARGE SCALE GENOMIC DNA]</scope>
    <source>
        <strain evidence="2 3">CMW 18167</strain>
    </source>
</reference>
<feature type="transmembrane region" description="Helical" evidence="1">
    <location>
        <begin position="244"/>
        <end position="263"/>
    </location>
</feature>
<feature type="transmembrane region" description="Helical" evidence="1">
    <location>
        <begin position="350"/>
        <end position="366"/>
    </location>
</feature>
<keyword evidence="3" id="KW-1185">Reference proteome</keyword>
<feature type="transmembrane region" description="Helical" evidence="1">
    <location>
        <begin position="43"/>
        <end position="64"/>
    </location>
</feature>
<sequence>MLATSVLTREVDKQASVPAGQNGGRGRGRGRGPSILGQMSDRIIAITVIVTVIFFAPMSFTYFFDETRTSNLQDKILAVLASPEFAYGKESGQKDADGQVLVLLRNIYAMLPHTLSGATAIIIGLAQFNRTFQFKYPVIHRNTGRLYGLCAMTICWSSASFLIDTIPRHDVFSGEFFALILSLLALGLFVTMVLAVYAIWNGDIGSHREFMTLNYSLMLSAPVLRIFWITLARTWGETKWVANLYSSIFAGPFLIGTSIFYLRQHHTRPANKTLTSPKFHLATIAVGLAGLLFLAPRLSSFDQWSYRPTASFWAVVPQWTFQAISFTVLAERAKRHNDQRAYTAWKTYQNGIISGPAFAVGIYYFSRDVLRAPDEIMGLCTFNGGWLTGLFTSFLIYVLSTSTFANPNNRAVKAR</sequence>
<dbReference type="Proteomes" id="UP001583193">
    <property type="component" value="Unassembled WGS sequence"/>
</dbReference>
<proteinExistence type="predicted"/>
<keyword evidence="1" id="KW-0472">Membrane</keyword>
<gene>
    <name evidence="2" type="ORF">Plec18167_002383</name>
</gene>
<organism evidence="2 3">
    <name type="scientific">Paecilomyces lecythidis</name>
    <dbReference type="NCBI Taxonomy" id="3004212"/>
    <lineage>
        <taxon>Eukaryota</taxon>
        <taxon>Fungi</taxon>
        <taxon>Dikarya</taxon>
        <taxon>Ascomycota</taxon>
        <taxon>Pezizomycotina</taxon>
        <taxon>Eurotiomycetes</taxon>
        <taxon>Eurotiomycetidae</taxon>
        <taxon>Eurotiales</taxon>
        <taxon>Thermoascaceae</taxon>
        <taxon>Paecilomyces</taxon>
    </lineage>
</organism>
<feature type="transmembrane region" description="Helical" evidence="1">
    <location>
        <begin position="279"/>
        <end position="298"/>
    </location>
</feature>
<comment type="caution">
    <text evidence="2">The sequence shown here is derived from an EMBL/GenBank/DDBJ whole genome shotgun (WGS) entry which is preliminary data.</text>
</comment>
<accession>A0ABR3Y925</accession>
<keyword evidence="1" id="KW-0812">Transmembrane</keyword>
<feature type="transmembrane region" description="Helical" evidence="1">
    <location>
        <begin position="146"/>
        <end position="164"/>
    </location>
</feature>
<dbReference type="Pfam" id="PF10067">
    <property type="entry name" value="DUF2306"/>
    <property type="match status" value="1"/>
</dbReference>
<feature type="transmembrane region" description="Helical" evidence="1">
    <location>
        <begin position="212"/>
        <end position="232"/>
    </location>
</feature>
<evidence type="ECO:0000313" key="3">
    <source>
        <dbReference type="Proteomes" id="UP001583193"/>
    </source>
</evidence>
<protein>
    <submittedName>
        <fullName evidence="2">Uncharacterized protein</fullName>
    </submittedName>
</protein>
<evidence type="ECO:0000256" key="1">
    <source>
        <dbReference type="SAM" id="Phobius"/>
    </source>
</evidence>